<accession>A0A1A9WWA0</accession>
<sequence>MVNLEENLKLGKQNLEEKFMQGLSFFIPEQCHDTYFLEHRFTDVPCFKALVSKLLGFAIIAGSLLVKVPQIMKIYKHKSAEGVSFIAVSLDLIAITSHMAYSYVNNYPFSAWGDTSFLAFQTLIIAELILYYQCCPIVSYLFSMAYGGFAYTLCSGKTPSHVLTTMQSLNIPILFAGKLSQAFTIYQNRCIGQLSAVTVFLLFGGSLARIFTSIEETGDPIMIITFCSSTFANALIAFQVICFWNTKTNRSSGETYASGSCVPAEKNETKCD</sequence>
<keyword evidence="6 9" id="KW-0472">Membrane</keyword>
<evidence type="ECO:0000256" key="7">
    <source>
        <dbReference type="ARBA" id="ARBA00038475"/>
    </source>
</evidence>
<dbReference type="PANTHER" id="PTHR12226:SF2">
    <property type="entry name" value="MANNOSE-P-DOLICHOL UTILIZATION DEFECT 1 PROTEIN"/>
    <property type="match status" value="1"/>
</dbReference>
<comment type="similarity">
    <text evidence="7 9">Belongs to the MPDU1 (TC 2.A.43.3) family.</text>
</comment>
<comment type="subcellular location">
    <subcellularLocation>
        <location evidence="1 9">Membrane</location>
        <topology evidence="1 9">Multi-pass membrane protein</topology>
    </subcellularLocation>
</comment>
<dbReference type="PIRSF" id="PIRSF023381">
    <property type="entry name" value="MannP-dilichol_defect-1p"/>
    <property type="match status" value="1"/>
</dbReference>
<evidence type="ECO:0000256" key="8">
    <source>
        <dbReference type="ARBA" id="ARBA00067517"/>
    </source>
</evidence>
<keyword evidence="2" id="KW-0813">Transport</keyword>
<dbReference type="PANTHER" id="PTHR12226">
    <property type="entry name" value="MANNOSE-P-DOLICHOL UTILIZATION DEFECT 1 LEC35 -RELATED"/>
    <property type="match status" value="1"/>
</dbReference>
<evidence type="ECO:0000256" key="4">
    <source>
        <dbReference type="ARBA" id="ARBA00022737"/>
    </source>
</evidence>
<keyword evidence="12" id="KW-1185">Reference proteome</keyword>
<evidence type="ECO:0000256" key="5">
    <source>
        <dbReference type="ARBA" id="ARBA00022989"/>
    </source>
</evidence>
<evidence type="ECO:0000256" key="9">
    <source>
        <dbReference type="PIRNR" id="PIRNR023381"/>
    </source>
</evidence>
<dbReference type="InterPro" id="IPR006603">
    <property type="entry name" value="PQ-loop_rpt"/>
</dbReference>
<evidence type="ECO:0000256" key="2">
    <source>
        <dbReference type="ARBA" id="ARBA00022448"/>
    </source>
</evidence>
<dbReference type="InterPro" id="IPR016817">
    <property type="entry name" value="MannP-dilichol_defect-1"/>
</dbReference>
<evidence type="ECO:0000256" key="6">
    <source>
        <dbReference type="ARBA" id="ARBA00023136"/>
    </source>
</evidence>
<evidence type="ECO:0000313" key="12">
    <source>
        <dbReference type="Proteomes" id="UP000091820"/>
    </source>
</evidence>
<dbReference type="GO" id="GO:0009312">
    <property type="term" value="P:oligosaccharide biosynthetic process"/>
    <property type="evidence" value="ECO:0007669"/>
    <property type="project" value="TreeGrafter"/>
</dbReference>
<feature type="transmembrane region" description="Helical" evidence="10">
    <location>
        <begin position="190"/>
        <end position="211"/>
    </location>
</feature>
<evidence type="ECO:0000256" key="10">
    <source>
        <dbReference type="SAM" id="Phobius"/>
    </source>
</evidence>
<keyword evidence="3 9" id="KW-0812">Transmembrane</keyword>
<dbReference type="Proteomes" id="UP000091820">
    <property type="component" value="Unassembled WGS sequence"/>
</dbReference>
<feature type="transmembrane region" description="Helical" evidence="10">
    <location>
        <begin position="80"/>
        <end position="104"/>
    </location>
</feature>
<evidence type="ECO:0000256" key="1">
    <source>
        <dbReference type="ARBA" id="ARBA00004141"/>
    </source>
</evidence>
<dbReference type="Pfam" id="PF04193">
    <property type="entry name" value="PQ-loop"/>
    <property type="match status" value="2"/>
</dbReference>
<organism evidence="11 12">
    <name type="scientific">Glossina brevipalpis</name>
    <dbReference type="NCBI Taxonomy" id="37001"/>
    <lineage>
        <taxon>Eukaryota</taxon>
        <taxon>Metazoa</taxon>
        <taxon>Ecdysozoa</taxon>
        <taxon>Arthropoda</taxon>
        <taxon>Hexapoda</taxon>
        <taxon>Insecta</taxon>
        <taxon>Pterygota</taxon>
        <taxon>Neoptera</taxon>
        <taxon>Endopterygota</taxon>
        <taxon>Diptera</taxon>
        <taxon>Brachycera</taxon>
        <taxon>Muscomorpha</taxon>
        <taxon>Hippoboscoidea</taxon>
        <taxon>Glossinidae</taxon>
        <taxon>Glossina</taxon>
    </lineage>
</organism>
<feature type="transmembrane region" description="Helical" evidence="10">
    <location>
        <begin position="223"/>
        <end position="244"/>
    </location>
</feature>
<evidence type="ECO:0000256" key="3">
    <source>
        <dbReference type="ARBA" id="ARBA00022692"/>
    </source>
</evidence>
<dbReference type="EnsemblMetazoa" id="GBRI034801-RA">
    <property type="protein sequence ID" value="GBRI034801-PA"/>
    <property type="gene ID" value="GBRI034801"/>
</dbReference>
<dbReference type="GO" id="GO:0016020">
    <property type="term" value="C:membrane"/>
    <property type="evidence" value="ECO:0007669"/>
    <property type="project" value="UniProtKB-SubCell"/>
</dbReference>
<dbReference type="FunFam" id="1.20.1280.290:FF:000006">
    <property type="entry name" value="mannose-P-dolichol utilization defect 1 protein"/>
    <property type="match status" value="1"/>
</dbReference>
<dbReference type="STRING" id="37001.A0A1A9WWA0"/>
<keyword evidence="5 9" id="KW-1133">Transmembrane helix</keyword>
<protein>
    <recommendedName>
        <fullName evidence="8 9">Mannose-P-dolichol utilization defect 1 protein homolog</fullName>
    </recommendedName>
</protein>
<proteinExistence type="inferred from homology"/>
<name>A0A1A9WWA0_9MUSC</name>
<keyword evidence="4" id="KW-0677">Repeat</keyword>
<dbReference type="Gene3D" id="1.20.1280.290">
    <property type="match status" value="1"/>
</dbReference>
<dbReference type="AlphaFoldDB" id="A0A1A9WWA0"/>
<reference evidence="11" key="2">
    <citation type="submission" date="2020-05" db="UniProtKB">
        <authorList>
            <consortium name="EnsemblMetazoa"/>
        </authorList>
    </citation>
    <scope>IDENTIFICATION</scope>
    <source>
        <strain evidence="11">IAEA</strain>
    </source>
</reference>
<reference evidence="12" key="1">
    <citation type="submission" date="2014-03" db="EMBL/GenBank/DDBJ databases">
        <authorList>
            <person name="Aksoy S."/>
            <person name="Warren W."/>
            <person name="Wilson R.K."/>
        </authorList>
    </citation>
    <scope>NUCLEOTIDE SEQUENCE [LARGE SCALE GENOMIC DNA]</scope>
    <source>
        <strain evidence="12">IAEA</strain>
    </source>
</reference>
<evidence type="ECO:0000313" key="11">
    <source>
        <dbReference type="EnsemblMetazoa" id="GBRI034801-PA"/>
    </source>
</evidence>
<dbReference type="VEuPathDB" id="VectorBase:GBRI034801"/>
<feature type="transmembrane region" description="Helical" evidence="10">
    <location>
        <begin position="116"/>
        <end position="142"/>
    </location>
</feature>
<dbReference type="SMART" id="SM00679">
    <property type="entry name" value="CTNS"/>
    <property type="match status" value="2"/>
</dbReference>